<sequence>MNKKRLQDILWIFLLISSLLTAANVSGAEGNNTGKAGDVLLLLIPATAYGTAFFLDDKGGKIQFYKSFLTNLGVTLALKFSVNKERPDQSSNDSFPSLHTSATFQSAAFIQKRYGWKYAIPAYIGATFVGYSRVYAQKHYVEDVVAGAVIGIFSSYCFTTPYKTVTVTPVAGNGFYGLTIKKIW</sequence>
<keyword evidence="1" id="KW-0812">Transmembrane</keyword>
<proteinExistence type="predicted"/>
<evidence type="ECO:0000313" key="3">
    <source>
        <dbReference type="EMBL" id="VAX34658.1"/>
    </source>
</evidence>
<evidence type="ECO:0000256" key="1">
    <source>
        <dbReference type="SAM" id="Phobius"/>
    </source>
</evidence>
<dbReference type="SUPFAM" id="SSF48317">
    <property type="entry name" value="Acid phosphatase/Vanadium-dependent haloperoxidase"/>
    <property type="match status" value="1"/>
</dbReference>
<keyword evidence="1" id="KW-0472">Membrane</keyword>
<evidence type="ECO:0000259" key="2">
    <source>
        <dbReference type="SMART" id="SM00014"/>
    </source>
</evidence>
<dbReference type="InterPro" id="IPR036938">
    <property type="entry name" value="PAP2/HPO_sf"/>
</dbReference>
<dbReference type="EMBL" id="UOGI01000364">
    <property type="protein sequence ID" value="VAX34658.1"/>
    <property type="molecule type" value="Genomic_DNA"/>
</dbReference>
<keyword evidence="1" id="KW-1133">Transmembrane helix</keyword>
<dbReference type="InterPro" id="IPR000326">
    <property type="entry name" value="PAP2/HPO"/>
</dbReference>
<gene>
    <name evidence="3" type="ORF">MNBD_NITROSPIRAE03-268</name>
</gene>
<organism evidence="3">
    <name type="scientific">hydrothermal vent metagenome</name>
    <dbReference type="NCBI Taxonomy" id="652676"/>
    <lineage>
        <taxon>unclassified sequences</taxon>
        <taxon>metagenomes</taxon>
        <taxon>ecological metagenomes</taxon>
    </lineage>
</organism>
<name>A0A3B1DFC2_9ZZZZ</name>
<feature type="transmembrane region" description="Helical" evidence="1">
    <location>
        <begin position="37"/>
        <end position="55"/>
    </location>
</feature>
<reference evidence="3" key="1">
    <citation type="submission" date="2018-06" db="EMBL/GenBank/DDBJ databases">
        <authorList>
            <person name="Zhirakovskaya E."/>
        </authorList>
    </citation>
    <scope>NUCLEOTIDE SEQUENCE</scope>
</reference>
<feature type="domain" description="Phosphatidic acid phosphatase type 2/haloperoxidase" evidence="2">
    <location>
        <begin position="59"/>
        <end position="159"/>
    </location>
</feature>
<dbReference type="CDD" id="cd03394">
    <property type="entry name" value="PAP2_like_5"/>
    <property type="match status" value="1"/>
</dbReference>
<dbReference type="AlphaFoldDB" id="A0A3B1DFC2"/>
<dbReference type="Pfam" id="PF01569">
    <property type="entry name" value="PAP2"/>
    <property type="match status" value="1"/>
</dbReference>
<dbReference type="Gene3D" id="1.20.144.10">
    <property type="entry name" value="Phosphatidic acid phosphatase type 2/haloperoxidase"/>
    <property type="match status" value="1"/>
</dbReference>
<dbReference type="PANTHER" id="PTHR14969:SF13">
    <property type="entry name" value="AT30094P"/>
    <property type="match status" value="1"/>
</dbReference>
<protein>
    <submittedName>
        <fullName evidence="3">Probable membrane-associated phospholipid phosphatase</fullName>
    </submittedName>
</protein>
<dbReference type="SMART" id="SM00014">
    <property type="entry name" value="acidPPc"/>
    <property type="match status" value="1"/>
</dbReference>
<dbReference type="PANTHER" id="PTHR14969">
    <property type="entry name" value="SPHINGOSINE-1-PHOSPHATE PHOSPHOHYDROLASE"/>
    <property type="match status" value="1"/>
</dbReference>
<accession>A0A3B1DFC2</accession>